<sequence>MMSEPTLFTKVGIKRLKIAGQRKKAQIKDKEYNKMRPITLCLRIRFVLNLISFFAIGFQRA</sequence>
<accession>X0U9R8</accession>
<name>X0U9R8_9ZZZZ</name>
<reference evidence="1" key="1">
    <citation type="journal article" date="2014" name="Front. Microbiol.">
        <title>High frequency of phylogenetically diverse reductive dehalogenase-homologous genes in deep subseafloor sedimentary metagenomes.</title>
        <authorList>
            <person name="Kawai M."/>
            <person name="Futagami T."/>
            <person name="Toyoda A."/>
            <person name="Takaki Y."/>
            <person name="Nishi S."/>
            <person name="Hori S."/>
            <person name="Arai W."/>
            <person name="Tsubouchi T."/>
            <person name="Morono Y."/>
            <person name="Uchiyama I."/>
            <person name="Ito T."/>
            <person name="Fujiyama A."/>
            <person name="Inagaki F."/>
            <person name="Takami H."/>
        </authorList>
    </citation>
    <scope>NUCLEOTIDE SEQUENCE</scope>
    <source>
        <strain evidence="1">Expedition CK06-06</strain>
    </source>
</reference>
<evidence type="ECO:0000313" key="1">
    <source>
        <dbReference type="EMBL" id="GAG02295.1"/>
    </source>
</evidence>
<proteinExistence type="predicted"/>
<gene>
    <name evidence="1" type="ORF">S01H1_38094</name>
</gene>
<protein>
    <submittedName>
        <fullName evidence="1">Uncharacterized protein</fullName>
    </submittedName>
</protein>
<comment type="caution">
    <text evidence="1">The sequence shown here is derived from an EMBL/GenBank/DDBJ whole genome shotgun (WGS) entry which is preliminary data.</text>
</comment>
<dbReference type="AlphaFoldDB" id="X0U9R8"/>
<feature type="non-terminal residue" evidence="1">
    <location>
        <position position="61"/>
    </location>
</feature>
<organism evidence="1">
    <name type="scientific">marine sediment metagenome</name>
    <dbReference type="NCBI Taxonomy" id="412755"/>
    <lineage>
        <taxon>unclassified sequences</taxon>
        <taxon>metagenomes</taxon>
        <taxon>ecological metagenomes</taxon>
    </lineage>
</organism>
<dbReference type="EMBL" id="BARS01023954">
    <property type="protein sequence ID" value="GAG02295.1"/>
    <property type="molecule type" value="Genomic_DNA"/>
</dbReference>